<reference evidence="3 4" key="1">
    <citation type="submission" date="2018-03" db="EMBL/GenBank/DDBJ databases">
        <title>Genomic Encyclopedia of Type Strains, Phase III (KMG-III): the genomes of soil and plant-associated and newly described type strains.</title>
        <authorList>
            <person name="Whitman W."/>
        </authorList>
    </citation>
    <scope>NUCLEOTIDE SEQUENCE [LARGE SCALE GENOMIC DNA]</scope>
    <source>
        <strain evidence="3 4">CGMCC 1.12259</strain>
    </source>
</reference>
<dbReference type="AlphaFoldDB" id="A0A2P8H6C5"/>
<name>A0A2P8H6C5_9BACL</name>
<keyword evidence="1" id="KW-1133">Transmembrane helix</keyword>
<dbReference type="Gene3D" id="1.10.287.70">
    <property type="match status" value="1"/>
</dbReference>
<dbReference type="OrthoDB" id="3422146at2"/>
<dbReference type="Proteomes" id="UP000242682">
    <property type="component" value="Unassembled WGS sequence"/>
</dbReference>
<feature type="transmembrane region" description="Helical" evidence="1">
    <location>
        <begin position="6"/>
        <end position="27"/>
    </location>
</feature>
<feature type="transmembrane region" description="Helical" evidence="1">
    <location>
        <begin position="56"/>
        <end position="80"/>
    </location>
</feature>
<dbReference type="SUPFAM" id="SSF81324">
    <property type="entry name" value="Voltage-gated potassium channels"/>
    <property type="match status" value="1"/>
</dbReference>
<evidence type="ECO:0000313" key="3">
    <source>
        <dbReference type="EMBL" id="PSL41795.1"/>
    </source>
</evidence>
<evidence type="ECO:0000259" key="2">
    <source>
        <dbReference type="Pfam" id="PF07885"/>
    </source>
</evidence>
<keyword evidence="1" id="KW-0472">Membrane</keyword>
<proteinExistence type="predicted"/>
<sequence length="329" mass="36876">MEFIFLILGILVLFSVMLDFFWTALWVDSGAGPITRRLANITWKTLRKISGDHPQILSLSGPIILAMTLLSWIFFLWIGWTFIFLSDPNSVAGSQFNEYATWADKFYFTGYLVFTLGNGDFKPTNGIWQTVTILATGSGMLFITLAVTYLLSVLNAVTVKRAFAESVTGIGRTGSEVVKNTWNGKDFHNIDLTLNSYSTQISTLTAQHKAYPILHYYQTSHTQESLAIGLVIFDEALTIFLLGIPEDLRPNSLLLKDSRSSIDAFLDTTDLTNVRPSKYLPPDIEIDNLRESGLPTVTNDEFSFAVNGLKNRRQKLLGLLEANARQWPN</sequence>
<keyword evidence="4" id="KW-1185">Reference proteome</keyword>
<gene>
    <name evidence="3" type="ORF">B0H99_10139</name>
</gene>
<dbReference type="Pfam" id="PF07885">
    <property type="entry name" value="Ion_trans_2"/>
    <property type="match status" value="1"/>
</dbReference>
<organism evidence="3 4">
    <name type="scientific">Planomicrobium soli</name>
    <dbReference type="NCBI Taxonomy" id="1176648"/>
    <lineage>
        <taxon>Bacteria</taxon>
        <taxon>Bacillati</taxon>
        <taxon>Bacillota</taxon>
        <taxon>Bacilli</taxon>
        <taxon>Bacillales</taxon>
        <taxon>Caryophanaceae</taxon>
        <taxon>Planomicrobium</taxon>
    </lineage>
</organism>
<protein>
    <submittedName>
        <fullName evidence="3">Ion channel</fullName>
    </submittedName>
</protein>
<accession>A0A2P8H6C5</accession>
<evidence type="ECO:0000313" key="4">
    <source>
        <dbReference type="Proteomes" id="UP000242682"/>
    </source>
</evidence>
<comment type="caution">
    <text evidence="3">The sequence shown here is derived from an EMBL/GenBank/DDBJ whole genome shotgun (WGS) entry which is preliminary data.</text>
</comment>
<feature type="domain" description="Potassium channel" evidence="2">
    <location>
        <begin position="73"/>
        <end position="154"/>
    </location>
</feature>
<feature type="transmembrane region" description="Helical" evidence="1">
    <location>
        <begin position="127"/>
        <end position="151"/>
    </location>
</feature>
<keyword evidence="1" id="KW-0812">Transmembrane</keyword>
<evidence type="ECO:0000256" key="1">
    <source>
        <dbReference type="SAM" id="Phobius"/>
    </source>
</evidence>
<dbReference type="RefSeq" id="WP_106531604.1">
    <property type="nucleotide sequence ID" value="NZ_PYAT01000001.1"/>
</dbReference>
<dbReference type="InterPro" id="IPR013099">
    <property type="entry name" value="K_chnl_dom"/>
</dbReference>
<dbReference type="EMBL" id="PYAT01000001">
    <property type="protein sequence ID" value="PSL41795.1"/>
    <property type="molecule type" value="Genomic_DNA"/>
</dbReference>